<reference evidence="1" key="2">
    <citation type="submission" date="2025-09" db="UniProtKB">
        <authorList>
            <consortium name="Ensembl"/>
        </authorList>
    </citation>
    <scope>IDENTIFICATION</scope>
</reference>
<evidence type="ECO:0000313" key="2">
    <source>
        <dbReference type="Proteomes" id="UP000694392"/>
    </source>
</evidence>
<sequence>MQACQCVLGCAAPHSHVECVQPNKQVYFMRLRAAPTGSATENESKERGRKRSFLECSGSLVIISTLDGRIAALDPENSGRKQWDLDVGSGSLVSSSLSKPESCTVSSWTLPFI</sequence>
<dbReference type="AlphaFoldDB" id="A0A8D0GCL3"/>
<protein>
    <submittedName>
        <fullName evidence="1">Uncharacterized protein</fullName>
    </submittedName>
</protein>
<proteinExistence type="predicted"/>
<organism evidence="1 2">
    <name type="scientific">Sphenodon punctatus</name>
    <name type="common">Tuatara</name>
    <name type="synonym">Hatteria punctata</name>
    <dbReference type="NCBI Taxonomy" id="8508"/>
    <lineage>
        <taxon>Eukaryota</taxon>
        <taxon>Metazoa</taxon>
        <taxon>Chordata</taxon>
        <taxon>Craniata</taxon>
        <taxon>Vertebrata</taxon>
        <taxon>Euteleostomi</taxon>
        <taxon>Lepidosauria</taxon>
        <taxon>Sphenodontia</taxon>
        <taxon>Sphenodontidae</taxon>
        <taxon>Sphenodon</taxon>
    </lineage>
</organism>
<dbReference type="Proteomes" id="UP000694392">
    <property type="component" value="Unplaced"/>
</dbReference>
<evidence type="ECO:0000313" key="1">
    <source>
        <dbReference type="Ensembl" id="ENSSPUP00000006661.1"/>
    </source>
</evidence>
<reference evidence="1" key="1">
    <citation type="submission" date="2025-08" db="UniProtKB">
        <authorList>
            <consortium name="Ensembl"/>
        </authorList>
    </citation>
    <scope>IDENTIFICATION</scope>
</reference>
<name>A0A8D0GCL3_SPHPU</name>
<accession>A0A8D0GCL3</accession>
<keyword evidence="2" id="KW-1185">Reference proteome</keyword>
<dbReference type="Ensembl" id="ENSSPUT00000007085.1">
    <property type="protein sequence ID" value="ENSSPUP00000006661.1"/>
    <property type="gene ID" value="ENSSPUG00000005122.1"/>
</dbReference>